<evidence type="ECO:0000256" key="1">
    <source>
        <dbReference type="ARBA" id="ARBA00023015"/>
    </source>
</evidence>
<dbReference type="Pfam" id="PF00392">
    <property type="entry name" value="GntR"/>
    <property type="match status" value="1"/>
</dbReference>
<dbReference type="GO" id="GO:0003677">
    <property type="term" value="F:DNA binding"/>
    <property type="evidence" value="ECO:0007669"/>
    <property type="project" value="UniProtKB-KW"/>
</dbReference>
<keyword evidence="2 5" id="KW-0238">DNA-binding</keyword>
<evidence type="ECO:0000256" key="2">
    <source>
        <dbReference type="ARBA" id="ARBA00023125"/>
    </source>
</evidence>
<dbReference type="PANTHER" id="PTHR43537:SF5">
    <property type="entry name" value="UXU OPERON TRANSCRIPTIONAL REGULATOR"/>
    <property type="match status" value="1"/>
</dbReference>
<keyword evidence="1" id="KW-0805">Transcription regulation</keyword>
<dbReference type="SUPFAM" id="SSF46785">
    <property type="entry name" value="Winged helix' DNA-binding domain"/>
    <property type="match status" value="1"/>
</dbReference>
<dbReference type="GO" id="GO:0003700">
    <property type="term" value="F:DNA-binding transcription factor activity"/>
    <property type="evidence" value="ECO:0007669"/>
    <property type="project" value="InterPro"/>
</dbReference>
<evidence type="ECO:0000313" key="5">
    <source>
        <dbReference type="EMBL" id="NYD30581.1"/>
    </source>
</evidence>
<dbReference type="PROSITE" id="PS50949">
    <property type="entry name" value="HTH_GNTR"/>
    <property type="match status" value="1"/>
</dbReference>
<gene>
    <name evidence="5" type="ORF">BJ958_002127</name>
</gene>
<organism evidence="5 6">
    <name type="scientific">Nocardioides kongjuensis</name>
    <dbReference type="NCBI Taxonomy" id="349522"/>
    <lineage>
        <taxon>Bacteria</taxon>
        <taxon>Bacillati</taxon>
        <taxon>Actinomycetota</taxon>
        <taxon>Actinomycetes</taxon>
        <taxon>Propionibacteriales</taxon>
        <taxon>Nocardioidaceae</taxon>
        <taxon>Nocardioides</taxon>
    </lineage>
</organism>
<dbReference type="SMART" id="SM00345">
    <property type="entry name" value="HTH_GNTR"/>
    <property type="match status" value="1"/>
</dbReference>
<dbReference type="InterPro" id="IPR008920">
    <property type="entry name" value="TF_FadR/GntR_C"/>
</dbReference>
<sequence>MLDIHHPEGDDELTEDLLVDRIYADLVERIVSGSIAPGERLRETHVADMLDVSRVPVREALRRLEFDGLVEIRPRRGATVRQLTIADVEELFDVREALEVLVARLAARHIDEHGIAQLEEALARSGEAHRSGDERRVAAATSQFHEVMLELTGSSLLKALMRVVSGRVHWLFRLTTFRGDHGHGAEHEAMLDAIRNGDEEIAAALAYAHVARGRRPTLEALASMLDG</sequence>
<dbReference type="EMBL" id="JACCBF010000001">
    <property type="protein sequence ID" value="NYD30581.1"/>
    <property type="molecule type" value="Genomic_DNA"/>
</dbReference>
<proteinExistence type="predicted"/>
<evidence type="ECO:0000313" key="6">
    <source>
        <dbReference type="Proteomes" id="UP000582231"/>
    </source>
</evidence>
<dbReference type="SMART" id="SM00895">
    <property type="entry name" value="FCD"/>
    <property type="match status" value="1"/>
</dbReference>
<dbReference type="InterPro" id="IPR036390">
    <property type="entry name" value="WH_DNA-bd_sf"/>
</dbReference>
<dbReference type="RefSeq" id="WP_179726813.1">
    <property type="nucleotide sequence ID" value="NZ_BAABEF010000001.1"/>
</dbReference>
<keyword evidence="6" id="KW-1185">Reference proteome</keyword>
<evidence type="ECO:0000259" key="4">
    <source>
        <dbReference type="PROSITE" id="PS50949"/>
    </source>
</evidence>
<dbReference type="PANTHER" id="PTHR43537">
    <property type="entry name" value="TRANSCRIPTIONAL REGULATOR, GNTR FAMILY"/>
    <property type="match status" value="1"/>
</dbReference>
<dbReference type="Gene3D" id="1.10.10.10">
    <property type="entry name" value="Winged helix-like DNA-binding domain superfamily/Winged helix DNA-binding domain"/>
    <property type="match status" value="1"/>
</dbReference>
<protein>
    <submittedName>
        <fullName evidence="5">DNA-binding GntR family transcriptional regulator</fullName>
    </submittedName>
</protein>
<dbReference type="Proteomes" id="UP000582231">
    <property type="component" value="Unassembled WGS sequence"/>
</dbReference>
<feature type="domain" description="HTH gntR-type" evidence="4">
    <location>
        <begin position="16"/>
        <end position="83"/>
    </location>
</feature>
<dbReference type="InterPro" id="IPR011711">
    <property type="entry name" value="GntR_C"/>
</dbReference>
<comment type="caution">
    <text evidence="5">The sequence shown here is derived from an EMBL/GenBank/DDBJ whole genome shotgun (WGS) entry which is preliminary data.</text>
</comment>
<evidence type="ECO:0000256" key="3">
    <source>
        <dbReference type="ARBA" id="ARBA00023163"/>
    </source>
</evidence>
<accession>A0A852RAF9</accession>
<dbReference type="AlphaFoldDB" id="A0A852RAF9"/>
<dbReference type="Gene3D" id="1.20.120.530">
    <property type="entry name" value="GntR ligand-binding domain-like"/>
    <property type="match status" value="1"/>
</dbReference>
<dbReference type="CDD" id="cd07377">
    <property type="entry name" value="WHTH_GntR"/>
    <property type="match status" value="1"/>
</dbReference>
<dbReference type="Pfam" id="PF07729">
    <property type="entry name" value="FCD"/>
    <property type="match status" value="1"/>
</dbReference>
<dbReference type="InterPro" id="IPR000524">
    <property type="entry name" value="Tscrpt_reg_HTH_GntR"/>
</dbReference>
<dbReference type="InterPro" id="IPR036388">
    <property type="entry name" value="WH-like_DNA-bd_sf"/>
</dbReference>
<dbReference type="SUPFAM" id="SSF48008">
    <property type="entry name" value="GntR ligand-binding domain-like"/>
    <property type="match status" value="1"/>
</dbReference>
<name>A0A852RAF9_9ACTN</name>
<keyword evidence="3" id="KW-0804">Transcription</keyword>
<reference evidence="5 6" key="1">
    <citation type="submission" date="2020-07" db="EMBL/GenBank/DDBJ databases">
        <title>Sequencing the genomes of 1000 actinobacteria strains.</title>
        <authorList>
            <person name="Klenk H.-P."/>
        </authorList>
    </citation>
    <scope>NUCLEOTIDE SEQUENCE [LARGE SCALE GENOMIC DNA]</scope>
    <source>
        <strain evidence="5 6">DSM 19082</strain>
    </source>
</reference>